<dbReference type="InterPro" id="IPR002347">
    <property type="entry name" value="SDR_fam"/>
</dbReference>
<accession>A0A409XFV5</accession>
<dbReference type="PANTHER" id="PTHR43618:SF4">
    <property type="entry name" value="SHORT CHAIN DEHYDROGENASE_REDUCTASE FAMILY (AFU_ORTHOLOGUE AFUA_7G04540)"/>
    <property type="match status" value="1"/>
</dbReference>
<dbReference type="GO" id="GO:0016491">
    <property type="term" value="F:oxidoreductase activity"/>
    <property type="evidence" value="ECO:0007669"/>
    <property type="project" value="UniProtKB-KW"/>
</dbReference>
<keyword evidence="2" id="KW-0521">NADP</keyword>
<dbReference type="InterPro" id="IPR052178">
    <property type="entry name" value="Sec_Metab_Biosynth_SDR"/>
</dbReference>
<dbReference type="STRING" id="93625.A0A409XFV5"/>
<organism evidence="4 5">
    <name type="scientific">Psilocybe cyanescens</name>
    <dbReference type="NCBI Taxonomy" id="93625"/>
    <lineage>
        <taxon>Eukaryota</taxon>
        <taxon>Fungi</taxon>
        <taxon>Dikarya</taxon>
        <taxon>Basidiomycota</taxon>
        <taxon>Agaricomycotina</taxon>
        <taxon>Agaricomycetes</taxon>
        <taxon>Agaricomycetidae</taxon>
        <taxon>Agaricales</taxon>
        <taxon>Agaricineae</taxon>
        <taxon>Strophariaceae</taxon>
        <taxon>Psilocybe</taxon>
    </lineage>
</organism>
<evidence type="ECO:0000256" key="3">
    <source>
        <dbReference type="ARBA" id="ARBA00023002"/>
    </source>
</evidence>
<proteinExistence type="inferred from homology"/>
<reference evidence="4 5" key="1">
    <citation type="journal article" date="2018" name="Evol. Lett.">
        <title>Horizontal gene cluster transfer increased hallucinogenic mushroom diversity.</title>
        <authorList>
            <person name="Reynolds H.T."/>
            <person name="Vijayakumar V."/>
            <person name="Gluck-Thaler E."/>
            <person name="Korotkin H.B."/>
            <person name="Matheny P.B."/>
            <person name="Slot J.C."/>
        </authorList>
    </citation>
    <scope>NUCLEOTIDE SEQUENCE [LARGE SCALE GENOMIC DNA]</scope>
    <source>
        <strain evidence="4 5">2631</strain>
    </source>
</reference>
<dbReference type="OrthoDB" id="3819888at2759"/>
<dbReference type="SUPFAM" id="SSF51735">
    <property type="entry name" value="NAD(P)-binding Rossmann-fold domains"/>
    <property type="match status" value="1"/>
</dbReference>
<dbReference type="PRINTS" id="PR00080">
    <property type="entry name" value="SDRFAMILY"/>
</dbReference>
<dbReference type="InterPro" id="IPR020904">
    <property type="entry name" value="Sc_DH/Rdtase_CS"/>
</dbReference>
<comment type="similarity">
    <text evidence="1">Belongs to the short-chain dehydrogenases/reductases (SDR) family.</text>
</comment>
<evidence type="ECO:0008006" key="6">
    <source>
        <dbReference type="Google" id="ProtNLM"/>
    </source>
</evidence>
<dbReference type="InParanoid" id="A0A409XFV5"/>
<dbReference type="EMBL" id="NHYD01001847">
    <property type="protein sequence ID" value="PPQ89662.1"/>
    <property type="molecule type" value="Genomic_DNA"/>
</dbReference>
<dbReference type="Pfam" id="PF13561">
    <property type="entry name" value="adh_short_C2"/>
    <property type="match status" value="1"/>
</dbReference>
<evidence type="ECO:0000313" key="4">
    <source>
        <dbReference type="EMBL" id="PPQ89662.1"/>
    </source>
</evidence>
<dbReference type="InterPro" id="IPR036291">
    <property type="entry name" value="NAD(P)-bd_dom_sf"/>
</dbReference>
<sequence length="299" mass="31416">MSSPQSYRPQVANDLTGRVALVTGGGTGIGLMIAQGLAAAGAKVYITGRRVEVLEKVAAAWDRQIGGEILLLQMDVTNKTSIAVAKKIIEEKEGKLHILVNNAGQAGPTSPFLNNLSAPENKDAESLGTALFNNETFEGWADLYAINSASIFFVSTAFLGLLAKGSEDVAGYWSSIINITSISGQIKVAQEHFCYNSAKAAASHLTKMLSTEIALKNIPVRVNAISPGVYASEMTVDVVTEDMVDKIGKGVRPVPAKRAGTGQEMAGTAVYLASRAGGYVHGQEIVIDGGYLTVNPSTV</sequence>
<dbReference type="PRINTS" id="PR00081">
    <property type="entry name" value="GDHRDH"/>
</dbReference>
<dbReference type="Gene3D" id="3.40.50.720">
    <property type="entry name" value="NAD(P)-binding Rossmann-like Domain"/>
    <property type="match status" value="1"/>
</dbReference>
<evidence type="ECO:0000313" key="5">
    <source>
        <dbReference type="Proteomes" id="UP000283269"/>
    </source>
</evidence>
<name>A0A409XFV5_PSICY</name>
<dbReference type="PANTHER" id="PTHR43618">
    <property type="entry name" value="7-ALPHA-HYDROXYSTEROID DEHYDROGENASE"/>
    <property type="match status" value="1"/>
</dbReference>
<evidence type="ECO:0000256" key="2">
    <source>
        <dbReference type="ARBA" id="ARBA00022857"/>
    </source>
</evidence>
<protein>
    <recommendedName>
        <fullName evidence="6">NAD(P)-binding protein</fullName>
    </recommendedName>
</protein>
<dbReference type="AlphaFoldDB" id="A0A409XFV5"/>
<dbReference type="CDD" id="cd05233">
    <property type="entry name" value="SDR_c"/>
    <property type="match status" value="1"/>
</dbReference>
<dbReference type="PROSITE" id="PS00061">
    <property type="entry name" value="ADH_SHORT"/>
    <property type="match status" value="1"/>
</dbReference>
<comment type="caution">
    <text evidence="4">The sequence shown here is derived from an EMBL/GenBank/DDBJ whole genome shotgun (WGS) entry which is preliminary data.</text>
</comment>
<evidence type="ECO:0000256" key="1">
    <source>
        <dbReference type="ARBA" id="ARBA00006484"/>
    </source>
</evidence>
<dbReference type="Proteomes" id="UP000283269">
    <property type="component" value="Unassembled WGS sequence"/>
</dbReference>
<keyword evidence="5" id="KW-1185">Reference proteome</keyword>
<keyword evidence="3" id="KW-0560">Oxidoreductase</keyword>
<gene>
    <name evidence="4" type="ORF">CVT25_013849</name>
</gene>